<dbReference type="KEGG" id="salq:SYNTR_0447"/>
<evidence type="ECO:0000256" key="1">
    <source>
        <dbReference type="SAM" id="Phobius"/>
    </source>
</evidence>
<dbReference type="Gene3D" id="3.40.720.10">
    <property type="entry name" value="Alkaline Phosphatase, subunit A"/>
    <property type="match status" value="1"/>
</dbReference>
<keyword evidence="1" id="KW-0472">Membrane</keyword>
<feature type="transmembrane region" description="Helical" evidence="1">
    <location>
        <begin position="422"/>
        <end position="442"/>
    </location>
</feature>
<feature type="transmembrane region" description="Helical" evidence="1">
    <location>
        <begin position="569"/>
        <end position="589"/>
    </location>
</feature>
<keyword evidence="1" id="KW-1133">Transmembrane helix</keyword>
<dbReference type="SUPFAM" id="SSF53649">
    <property type="entry name" value="Alkaline phosphatase-like"/>
    <property type="match status" value="1"/>
</dbReference>
<dbReference type="AlphaFoldDB" id="A0A6I6DD67"/>
<reference evidence="4" key="1">
    <citation type="journal article" date="2019" name="Microbiology">
        <title>Complete Genome Sequence of an Uncultured Bacterium of the Candidate Phylum Bipolaricaulota.</title>
        <authorList>
            <person name="Kadnikov V.V."/>
            <person name="Mardanov A.V."/>
            <person name="Beletsky A.V."/>
            <person name="Frank Y.A."/>
            <person name="Karnachuk O.V."/>
            <person name="Ravin N.V."/>
        </authorList>
    </citation>
    <scope>NUCLEOTIDE SEQUENCE [LARGE SCALE GENOMIC DNA]</scope>
</reference>
<feature type="transmembrane region" description="Helical" evidence="1">
    <location>
        <begin position="661"/>
        <end position="679"/>
    </location>
</feature>
<feature type="chain" id="PRO_5026327003" description="Phosphoglyceromutase" evidence="2">
    <location>
        <begin position="28"/>
        <end position="741"/>
    </location>
</feature>
<feature type="transmembrane region" description="Helical" evidence="1">
    <location>
        <begin position="391"/>
        <end position="410"/>
    </location>
</feature>
<accession>A0A6I6DD67</accession>
<feature type="transmembrane region" description="Helical" evidence="1">
    <location>
        <begin position="545"/>
        <end position="563"/>
    </location>
</feature>
<keyword evidence="4" id="KW-1185">Reference proteome</keyword>
<name>A0A6I6DD67_9FIRM</name>
<dbReference type="RefSeq" id="WP_156202973.1">
    <property type="nucleotide sequence ID" value="NZ_CP046457.1"/>
</dbReference>
<sequence>MKHFKICVICFLALIGFTLCGNSTVIAGDNIEKKAVLIVMDYVNTSDLIEASTPNIDKLTEKGGTGLMNIRARNRYHSSSYISIATGKRVSAPTNSEYSFNSNEIVTELPSIFKTNNSNFKANDLFTTFTGNKAPDNGVVNLYISAINRHASSISPSYTPGNLATKALENGLAIGVLGNADSYNTINRNVALLGMDKTGMISYGDVGKSLLELDPYALGGVKTNHSVFKESFNSLLKTCDILILDLGDTTRVENSRRNVSDKLANIHRINAIERNDLLVGMLLSQLDLNNTLITIVTPNPYREMVAKGNFGLTPFIFYEPSSHQGFVTSDTTRRTGLVSNHNLLPSIINFFETKSSTNGEGISIIPNSYNSIEYLDKQVNLYINLRENRNALHNTFITFALLITLWGFLYHIKNFKTLAPNLLSIIINATITIPIVFLVLAYTQYQSLIITLLILLTMSITLGVILNYVFSDPIKRLMFIAGITSFILIIDAFNGSPMMLLSPLGSDAIAGGRFYGVGNDYMGVILASTIIFSTLLSNKISFKPYFKIFIIVLLLFIAGMAAGHPRFGANVGGLISFLITIGIAIIIILGKKLNIKKLITLSIAAIVAVITIARLDSLYSANPSHAGKAINNLFEGGFTVFVDIIQTKVGILFNTVINSNWSLVLLLIIVILIVSGISSKNKFFTLSIEQPAIYQTIKILMAAAITVFIVNDTGVIASALIMLYLISCLWLALFLTEYEYR</sequence>
<proteinExistence type="predicted"/>
<evidence type="ECO:0000313" key="3">
    <source>
        <dbReference type="EMBL" id="QGT99040.1"/>
    </source>
</evidence>
<keyword evidence="2" id="KW-0732">Signal</keyword>
<dbReference type="Proteomes" id="UP000426444">
    <property type="component" value="Chromosome"/>
</dbReference>
<evidence type="ECO:0008006" key="5">
    <source>
        <dbReference type="Google" id="ProtNLM"/>
    </source>
</evidence>
<dbReference type="OrthoDB" id="3199331at2"/>
<evidence type="ECO:0000313" key="4">
    <source>
        <dbReference type="Proteomes" id="UP000426444"/>
    </source>
</evidence>
<feature type="transmembrane region" description="Helical" evidence="1">
    <location>
        <begin position="448"/>
        <end position="470"/>
    </location>
</feature>
<dbReference type="InterPro" id="IPR017850">
    <property type="entry name" value="Alkaline_phosphatase_core_sf"/>
</dbReference>
<feature type="transmembrane region" description="Helical" evidence="1">
    <location>
        <begin position="598"/>
        <end position="615"/>
    </location>
</feature>
<feature type="transmembrane region" description="Helical" evidence="1">
    <location>
        <begin position="691"/>
        <end position="710"/>
    </location>
</feature>
<feature type="transmembrane region" description="Helical" evidence="1">
    <location>
        <begin position="477"/>
        <end position="501"/>
    </location>
</feature>
<dbReference type="EMBL" id="CP046457">
    <property type="protein sequence ID" value="QGT99040.1"/>
    <property type="molecule type" value="Genomic_DNA"/>
</dbReference>
<evidence type="ECO:0000256" key="2">
    <source>
        <dbReference type="SAM" id="SignalP"/>
    </source>
</evidence>
<gene>
    <name evidence="3" type="ORF">SYNTR_0447</name>
</gene>
<organism evidence="3 4">
    <name type="scientific">Candidatus Syntrophocurvum alkaliphilum</name>
    <dbReference type="NCBI Taxonomy" id="2293317"/>
    <lineage>
        <taxon>Bacteria</taxon>
        <taxon>Bacillati</taxon>
        <taxon>Bacillota</taxon>
        <taxon>Clostridia</taxon>
        <taxon>Eubacteriales</taxon>
        <taxon>Syntrophomonadaceae</taxon>
        <taxon>Candidatus Syntrophocurvum</taxon>
    </lineage>
</organism>
<keyword evidence="1" id="KW-0812">Transmembrane</keyword>
<protein>
    <recommendedName>
        <fullName evidence="5">Phosphoglyceromutase</fullName>
    </recommendedName>
</protein>
<feature type="transmembrane region" description="Helical" evidence="1">
    <location>
        <begin position="716"/>
        <end position="735"/>
    </location>
</feature>
<feature type="signal peptide" evidence="2">
    <location>
        <begin position="1"/>
        <end position="27"/>
    </location>
</feature>
<feature type="transmembrane region" description="Helical" evidence="1">
    <location>
        <begin position="521"/>
        <end position="538"/>
    </location>
</feature>